<keyword evidence="2" id="KW-1185">Reference proteome</keyword>
<dbReference type="EMBL" id="JAWDGP010000410">
    <property type="protein sequence ID" value="KAK3800858.1"/>
    <property type="molecule type" value="Genomic_DNA"/>
</dbReference>
<dbReference type="Proteomes" id="UP001283361">
    <property type="component" value="Unassembled WGS sequence"/>
</dbReference>
<gene>
    <name evidence="1" type="ORF">RRG08_008612</name>
</gene>
<evidence type="ECO:0000313" key="2">
    <source>
        <dbReference type="Proteomes" id="UP001283361"/>
    </source>
</evidence>
<organism evidence="1 2">
    <name type="scientific">Elysia crispata</name>
    <name type="common">lettuce slug</name>
    <dbReference type="NCBI Taxonomy" id="231223"/>
    <lineage>
        <taxon>Eukaryota</taxon>
        <taxon>Metazoa</taxon>
        <taxon>Spiralia</taxon>
        <taxon>Lophotrochozoa</taxon>
        <taxon>Mollusca</taxon>
        <taxon>Gastropoda</taxon>
        <taxon>Heterobranchia</taxon>
        <taxon>Euthyneura</taxon>
        <taxon>Panpulmonata</taxon>
        <taxon>Sacoglossa</taxon>
        <taxon>Placobranchoidea</taxon>
        <taxon>Plakobranchidae</taxon>
        <taxon>Elysia</taxon>
    </lineage>
</organism>
<protein>
    <submittedName>
        <fullName evidence="1">Uncharacterized protein</fullName>
    </submittedName>
</protein>
<reference evidence="1" key="1">
    <citation type="journal article" date="2023" name="G3 (Bethesda)">
        <title>A reference genome for the long-term kleptoplast-retaining sea slug Elysia crispata morphotype clarki.</title>
        <authorList>
            <person name="Eastman K.E."/>
            <person name="Pendleton A.L."/>
            <person name="Shaikh M.A."/>
            <person name="Suttiyut T."/>
            <person name="Ogas R."/>
            <person name="Tomko P."/>
            <person name="Gavelis G."/>
            <person name="Widhalm J.R."/>
            <person name="Wisecaver J.H."/>
        </authorList>
    </citation>
    <scope>NUCLEOTIDE SEQUENCE</scope>
    <source>
        <strain evidence="1">ECLA1</strain>
    </source>
</reference>
<evidence type="ECO:0000313" key="1">
    <source>
        <dbReference type="EMBL" id="KAK3800858.1"/>
    </source>
</evidence>
<dbReference type="AlphaFoldDB" id="A0AAE1B764"/>
<comment type="caution">
    <text evidence="1">The sequence shown here is derived from an EMBL/GenBank/DDBJ whole genome shotgun (WGS) entry which is preliminary data.</text>
</comment>
<proteinExistence type="predicted"/>
<accession>A0AAE1B764</accession>
<name>A0AAE1B764_9GAST</name>
<sequence length="86" mass="9458">MHVNRRSGDSFSRCTIITTQAPTPTAAAVTGVKHVGHEKKEKEHLLEDKTRQTLQASMMWRESDGPQSVGQNGASVEDCDFVPCCQ</sequence>